<dbReference type="Gene3D" id="3.40.50.2300">
    <property type="match status" value="2"/>
</dbReference>
<dbReference type="PANTHER" id="PTHR30146">
    <property type="entry name" value="LACI-RELATED TRANSCRIPTIONAL REPRESSOR"/>
    <property type="match status" value="1"/>
</dbReference>
<keyword evidence="1" id="KW-0805">Transcription regulation</keyword>
<dbReference type="CDD" id="cd06267">
    <property type="entry name" value="PBP1_LacI_sugar_binding-like"/>
    <property type="match status" value="1"/>
</dbReference>
<dbReference type="SMART" id="SM00354">
    <property type="entry name" value="HTH_LACI"/>
    <property type="match status" value="1"/>
</dbReference>
<keyword evidence="2" id="KW-0238">DNA-binding</keyword>
<dbReference type="GO" id="GO:0000976">
    <property type="term" value="F:transcription cis-regulatory region binding"/>
    <property type="evidence" value="ECO:0007669"/>
    <property type="project" value="TreeGrafter"/>
</dbReference>
<dbReference type="InterPro" id="IPR000843">
    <property type="entry name" value="HTH_LacI"/>
</dbReference>
<dbReference type="SUPFAM" id="SSF47413">
    <property type="entry name" value="lambda repressor-like DNA-binding domains"/>
    <property type="match status" value="1"/>
</dbReference>
<dbReference type="AlphaFoldDB" id="A0A4Q2JYU0"/>
<dbReference type="PROSITE" id="PS50932">
    <property type="entry name" value="HTH_LACI_2"/>
    <property type="match status" value="1"/>
</dbReference>
<evidence type="ECO:0000313" key="7">
    <source>
        <dbReference type="Proteomes" id="UP000292881"/>
    </source>
</evidence>
<gene>
    <name evidence="6" type="ORF">ESO86_00595</name>
</gene>
<sequence length="384" mass="40690">MSRVCITSGKCTIDCANLSSPWDRSLGSTEEGRHPMVATRPPTLQDVADRSGVSRGTASRALSGGGRVSAETRARVAAVAAELNFTTNSGARNLRRARAGSIGLWLPQGLRFMDYYMNFTFGVVEATNDRELTVSLIPGDFPPERARSLHVDGFVMADVDSEDTLARAILTTGKPVVTSELVPPGMPEPTASVMADHAAATRLLLDRLRDGGVAKIVVLIPDIDQMWVQAVHEAAAAWSQEQAIELSFLPLVGVPSATELRRIVDGLMAARPDVDAIVCVPDGLGVGILSTLQELGHAVPDDIQIVSYVDGATLPIVQPPISALDLRPREAGRRAGDLLVSLLEGPPPAAEAGAVATIVETFDLAYHERGSTRQRGDAAADQVP</sequence>
<accession>A0A4Q2JYU0</accession>
<dbReference type="OrthoDB" id="252678at2"/>
<dbReference type="GO" id="GO:0003700">
    <property type="term" value="F:DNA-binding transcription factor activity"/>
    <property type="evidence" value="ECO:0007669"/>
    <property type="project" value="TreeGrafter"/>
</dbReference>
<dbReference type="Pfam" id="PF13377">
    <property type="entry name" value="Peripla_BP_3"/>
    <property type="match status" value="1"/>
</dbReference>
<dbReference type="SUPFAM" id="SSF53822">
    <property type="entry name" value="Periplasmic binding protein-like I"/>
    <property type="match status" value="1"/>
</dbReference>
<dbReference type="Proteomes" id="UP000292881">
    <property type="component" value="Unassembled WGS sequence"/>
</dbReference>
<evidence type="ECO:0000256" key="2">
    <source>
        <dbReference type="ARBA" id="ARBA00023125"/>
    </source>
</evidence>
<organism evidence="6 7">
    <name type="scientific">Agromyces binzhouensis</name>
    <dbReference type="NCBI Taxonomy" id="1817495"/>
    <lineage>
        <taxon>Bacteria</taxon>
        <taxon>Bacillati</taxon>
        <taxon>Actinomycetota</taxon>
        <taxon>Actinomycetes</taxon>
        <taxon>Micrococcales</taxon>
        <taxon>Microbacteriaceae</taxon>
        <taxon>Agromyces</taxon>
    </lineage>
</organism>
<dbReference type="EMBL" id="SDPL01000003">
    <property type="protein sequence ID" value="RXZ51800.1"/>
    <property type="molecule type" value="Genomic_DNA"/>
</dbReference>
<dbReference type="InterPro" id="IPR046335">
    <property type="entry name" value="LacI/GalR-like_sensor"/>
</dbReference>
<proteinExistence type="predicted"/>
<dbReference type="PROSITE" id="PS00356">
    <property type="entry name" value="HTH_LACI_1"/>
    <property type="match status" value="1"/>
</dbReference>
<evidence type="ECO:0000259" key="5">
    <source>
        <dbReference type="PROSITE" id="PS50932"/>
    </source>
</evidence>
<comment type="caution">
    <text evidence="6">The sequence shown here is derived from an EMBL/GenBank/DDBJ whole genome shotgun (WGS) entry which is preliminary data.</text>
</comment>
<reference evidence="6 7" key="1">
    <citation type="submission" date="2019-01" db="EMBL/GenBank/DDBJ databases">
        <authorList>
            <person name="Li J."/>
        </authorList>
    </citation>
    <scope>NUCLEOTIDE SEQUENCE [LARGE SCALE GENOMIC DNA]</scope>
    <source>
        <strain evidence="6 7">CGMCC 4.7180</strain>
    </source>
</reference>
<dbReference type="CDD" id="cd01392">
    <property type="entry name" value="HTH_LacI"/>
    <property type="match status" value="1"/>
</dbReference>
<keyword evidence="3" id="KW-0804">Transcription</keyword>
<dbReference type="InterPro" id="IPR028082">
    <property type="entry name" value="Peripla_BP_I"/>
</dbReference>
<feature type="region of interest" description="Disordered" evidence="4">
    <location>
        <begin position="46"/>
        <end position="66"/>
    </location>
</feature>
<evidence type="ECO:0000256" key="1">
    <source>
        <dbReference type="ARBA" id="ARBA00023015"/>
    </source>
</evidence>
<dbReference type="Pfam" id="PF00356">
    <property type="entry name" value="LacI"/>
    <property type="match status" value="1"/>
</dbReference>
<keyword evidence="7" id="KW-1185">Reference proteome</keyword>
<name>A0A4Q2JYU0_9MICO</name>
<dbReference type="PANTHER" id="PTHR30146:SF109">
    <property type="entry name" value="HTH-TYPE TRANSCRIPTIONAL REGULATOR GALS"/>
    <property type="match status" value="1"/>
</dbReference>
<evidence type="ECO:0000256" key="3">
    <source>
        <dbReference type="ARBA" id="ARBA00023163"/>
    </source>
</evidence>
<evidence type="ECO:0000256" key="4">
    <source>
        <dbReference type="SAM" id="MobiDB-lite"/>
    </source>
</evidence>
<protein>
    <submittedName>
        <fullName evidence="6">LacI family transcriptional regulator</fullName>
    </submittedName>
</protein>
<evidence type="ECO:0000313" key="6">
    <source>
        <dbReference type="EMBL" id="RXZ51800.1"/>
    </source>
</evidence>
<dbReference type="Gene3D" id="1.10.260.40">
    <property type="entry name" value="lambda repressor-like DNA-binding domains"/>
    <property type="match status" value="1"/>
</dbReference>
<feature type="domain" description="HTH lacI-type" evidence="5">
    <location>
        <begin position="42"/>
        <end position="96"/>
    </location>
</feature>
<dbReference type="InterPro" id="IPR010982">
    <property type="entry name" value="Lambda_DNA-bd_dom_sf"/>
</dbReference>